<protein>
    <recommendedName>
        <fullName evidence="3">NADH oxidase</fullName>
    </recommendedName>
</protein>
<dbReference type="OrthoDB" id="3723182at2"/>
<comment type="caution">
    <text evidence="1">The sequence shown here is derived from an EMBL/GenBank/DDBJ whole genome shotgun (WGS) entry which is preliminary data.</text>
</comment>
<dbReference type="EMBL" id="QKYN01000043">
    <property type="protein sequence ID" value="RAG85331.1"/>
    <property type="molecule type" value="Genomic_DNA"/>
</dbReference>
<evidence type="ECO:0000313" key="2">
    <source>
        <dbReference type="Proteomes" id="UP000248889"/>
    </source>
</evidence>
<dbReference type="RefSeq" id="WP_111500992.1">
    <property type="nucleotide sequence ID" value="NZ_QKYN01000043.1"/>
</dbReference>
<keyword evidence="2" id="KW-1185">Reference proteome</keyword>
<organism evidence="1 2">
    <name type="scientific">Streptacidiphilus pinicola</name>
    <dbReference type="NCBI Taxonomy" id="2219663"/>
    <lineage>
        <taxon>Bacteria</taxon>
        <taxon>Bacillati</taxon>
        <taxon>Actinomycetota</taxon>
        <taxon>Actinomycetes</taxon>
        <taxon>Kitasatosporales</taxon>
        <taxon>Streptomycetaceae</taxon>
        <taxon>Streptacidiphilus</taxon>
    </lineage>
</organism>
<dbReference type="Proteomes" id="UP000248889">
    <property type="component" value="Unassembled WGS sequence"/>
</dbReference>
<gene>
    <name evidence="1" type="ORF">DN069_12400</name>
</gene>
<reference evidence="1 2" key="1">
    <citation type="submission" date="2018-06" db="EMBL/GenBank/DDBJ databases">
        <title>Streptacidiphilus pinicola sp. nov., isolated from pine grove soil.</title>
        <authorList>
            <person name="Roh S.G."/>
            <person name="Park S."/>
            <person name="Kim M.-K."/>
            <person name="Yun B.-R."/>
            <person name="Park J."/>
            <person name="Kim M.J."/>
            <person name="Kim Y.S."/>
            <person name="Kim S.B."/>
        </authorList>
    </citation>
    <scope>NUCLEOTIDE SEQUENCE [LARGE SCALE GENOMIC DNA]</scope>
    <source>
        <strain evidence="1 2">MMS16-CNU450</strain>
    </source>
</reference>
<sequence>MPPTKDAPLRLHHLWSLREDTAVGWDEEGRALVLRGPQGTERIEAPPTVVAEALHRMELGPIRLANPLQQPRDDTAAAGADGYTAVLSVLRDISHLVIRTLSLEDLKGPVLSVVPAGRTARFALARVPSQRRVRLRAGVTITVQGNAFVLECRALEHQVHIHRPEAMWVVSALAWPTTPDALVEVAPLPAELTLSVLDHLAGAGMTVTAP</sequence>
<evidence type="ECO:0000313" key="1">
    <source>
        <dbReference type="EMBL" id="RAG85331.1"/>
    </source>
</evidence>
<accession>A0A2X0IQ61</accession>
<proteinExistence type="predicted"/>
<dbReference type="AlphaFoldDB" id="A0A2X0IQ61"/>
<evidence type="ECO:0008006" key="3">
    <source>
        <dbReference type="Google" id="ProtNLM"/>
    </source>
</evidence>
<name>A0A2X0IQ61_9ACTN</name>